<keyword evidence="3" id="KW-1185">Reference proteome</keyword>
<feature type="domain" description="Dienelactone hydrolase" evidence="1">
    <location>
        <begin position="88"/>
        <end position="187"/>
    </location>
</feature>
<accession>A0A8J7JZF7</accession>
<dbReference type="Proteomes" id="UP000620559">
    <property type="component" value="Unassembled WGS sequence"/>
</dbReference>
<dbReference type="EMBL" id="JADEWL010000013">
    <property type="protein sequence ID" value="MBE9212386.1"/>
    <property type="molecule type" value="Genomic_DNA"/>
</dbReference>
<dbReference type="Gene3D" id="3.40.50.1820">
    <property type="entry name" value="alpha/beta hydrolase"/>
    <property type="match status" value="1"/>
</dbReference>
<evidence type="ECO:0000259" key="1">
    <source>
        <dbReference type="Pfam" id="PF01738"/>
    </source>
</evidence>
<name>A0A8J7JZF7_9CYAN</name>
<reference evidence="2" key="1">
    <citation type="submission" date="2020-10" db="EMBL/GenBank/DDBJ databases">
        <authorList>
            <person name="Castelo-Branco R."/>
            <person name="Eusebio N."/>
            <person name="Adriana R."/>
            <person name="Vieira A."/>
            <person name="Brugerolle De Fraissinette N."/>
            <person name="Rezende De Castro R."/>
            <person name="Schneider M.P."/>
            <person name="Vasconcelos V."/>
            <person name="Leao P.N."/>
        </authorList>
    </citation>
    <scope>NUCLEOTIDE SEQUENCE</scope>
    <source>
        <strain evidence="2">LEGE 06105</strain>
    </source>
</reference>
<evidence type="ECO:0000313" key="2">
    <source>
        <dbReference type="EMBL" id="MBE9212386.1"/>
    </source>
</evidence>
<protein>
    <submittedName>
        <fullName evidence="2">Dienelactone hydrolase family protein</fullName>
    </submittedName>
</protein>
<organism evidence="2 3">
    <name type="scientific">Plectonema cf. radiosum LEGE 06105</name>
    <dbReference type="NCBI Taxonomy" id="945769"/>
    <lineage>
        <taxon>Bacteria</taxon>
        <taxon>Bacillati</taxon>
        <taxon>Cyanobacteriota</taxon>
        <taxon>Cyanophyceae</taxon>
        <taxon>Oscillatoriophycideae</taxon>
        <taxon>Oscillatoriales</taxon>
        <taxon>Microcoleaceae</taxon>
        <taxon>Plectonema</taxon>
    </lineage>
</organism>
<comment type="caution">
    <text evidence="2">The sequence shown here is derived from an EMBL/GenBank/DDBJ whole genome shotgun (WGS) entry which is preliminary data.</text>
</comment>
<dbReference type="InterPro" id="IPR029058">
    <property type="entry name" value="AB_hydrolase_fold"/>
</dbReference>
<dbReference type="SUPFAM" id="SSF53474">
    <property type="entry name" value="alpha/beta-Hydrolases"/>
    <property type="match status" value="1"/>
</dbReference>
<gene>
    <name evidence="2" type="ORF">IQ247_06625</name>
</gene>
<proteinExistence type="predicted"/>
<dbReference type="Pfam" id="PF01738">
    <property type="entry name" value="DLH"/>
    <property type="match status" value="1"/>
</dbReference>
<dbReference type="GO" id="GO:0016787">
    <property type="term" value="F:hydrolase activity"/>
    <property type="evidence" value="ECO:0007669"/>
    <property type="project" value="UniProtKB-KW"/>
</dbReference>
<keyword evidence="2" id="KW-0378">Hydrolase</keyword>
<sequence length="238" mass="25972">MNTTFLHNVEEKIVSIEVDSTHLEAEIVLPRSCQGIVVFVHSSGIGRYSTRNRYLAHMLRQTAGLGTVQIDLLTPQEEAIDLRSRHCSSNVKLLSTRLIGAANWLINNPLTSDLKIGYFGEQTGGGAALLAAAENPDLVGAVVSCSGQTCLTSSVLSNLQTPTLLIVGENDLPTIATNEDTLKLIKTSDKELSMIQNASRQFKEPGAFEEVARLSSRWFEKYLSINDNLFHPTTVSSN</sequence>
<evidence type="ECO:0000313" key="3">
    <source>
        <dbReference type="Proteomes" id="UP000620559"/>
    </source>
</evidence>
<dbReference type="AlphaFoldDB" id="A0A8J7JZF7"/>
<dbReference type="InterPro" id="IPR002925">
    <property type="entry name" value="Dienelactn_hydro"/>
</dbReference>
<dbReference type="RefSeq" id="WP_193918270.1">
    <property type="nucleotide sequence ID" value="NZ_JADEWL010000013.1"/>
</dbReference>